<dbReference type="InterPro" id="IPR003500">
    <property type="entry name" value="RpiB_LacA_LacB"/>
</dbReference>
<dbReference type="InterPro" id="IPR036569">
    <property type="entry name" value="RpiB_LacA_LacB_sf"/>
</dbReference>
<dbReference type="NCBIfam" id="TIGR00689">
    <property type="entry name" value="rpiB_lacA_lacB"/>
    <property type="match status" value="1"/>
</dbReference>
<dbReference type="PANTHER" id="PTHR30345">
    <property type="entry name" value="RIBOSE-5-PHOSPHATE ISOMERASE B"/>
    <property type="match status" value="1"/>
</dbReference>
<protein>
    <submittedName>
        <fullName evidence="2">Ribose-5-phosphate isomerase</fullName>
    </submittedName>
</protein>
<evidence type="ECO:0000256" key="1">
    <source>
        <dbReference type="ARBA" id="ARBA00008754"/>
    </source>
</evidence>
<keyword evidence="2" id="KW-0413">Isomerase</keyword>
<dbReference type="AlphaFoldDB" id="A0A8J3UWI8"/>
<dbReference type="PIRSF" id="PIRSF005384">
    <property type="entry name" value="RpiB_LacA_B"/>
    <property type="match status" value="1"/>
</dbReference>
<gene>
    <name evidence="2" type="ORF">Pth03_03890</name>
</gene>
<dbReference type="Proteomes" id="UP000605992">
    <property type="component" value="Unassembled WGS sequence"/>
</dbReference>
<keyword evidence="3" id="KW-1185">Reference proteome</keyword>
<dbReference type="Gene3D" id="3.40.1400.10">
    <property type="entry name" value="Sugar-phosphate isomerase, RpiB/LacA/LacB"/>
    <property type="match status" value="1"/>
</dbReference>
<dbReference type="EMBL" id="BOOR01000004">
    <property type="protein sequence ID" value="GII52000.1"/>
    <property type="molecule type" value="Genomic_DNA"/>
</dbReference>
<dbReference type="NCBIfam" id="NF004051">
    <property type="entry name" value="PRK05571.1"/>
    <property type="match status" value="1"/>
</dbReference>
<dbReference type="GO" id="GO:0019316">
    <property type="term" value="P:D-allose catabolic process"/>
    <property type="evidence" value="ECO:0007669"/>
    <property type="project" value="TreeGrafter"/>
</dbReference>
<organism evidence="2 3">
    <name type="scientific">Planotetraspora thailandica</name>
    <dbReference type="NCBI Taxonomy" id="487172"/>
    <lineage>
        <taxon>Bacteria</taxon>
        <taxon>Bacillati</taxon>
        <taxon>Actinomycetota</taxon>
        <taxon>Actinomycetes</taxon>
        <taxon>Streptosporangiales</taxon>
        <taxon>Streptosporangiaceae</taxon>
        <taxon>Planotetraspora</taxon>
    </lineage>
</organism>
<comment type="caution">
    <text evidence="2">The sequence shown here is derived from an EMBL/GenBank/DDBJ whole genome shotgun (WGS) entry which is preliminary data.</text>
</comment>
<evidence type="ECO:0000313" key="3">
    <source>
        <dbReference type="Proteomes" id="UP000605992"/>
    </source>
</evidence>
<comment type="similarity">
    <text evidence="1">Belongs to the LacAB/RpiB family.</text>
</comment>
<dbReference type="GO" id="GO:0004751">
    <property type="term" value="F:ribose-5-phosphate isomerase activity"/>
    <property type="evidence" value="ECO:0007669"/>
    <property type="project" value="TreeGrafter"/>
</dbReference>
<dbReference type="PANTHER" id="PTHR30345:SF0">
    <property type="entry name" value="DNA DAMAGE-REPAIR_TOLERATION PROTEIN DRT102"/>
    <property type="match status" value="1"/>
</dbReference>
<evidence type="ECO:0000313" key="2">
    <source>
        <dbReference type="EMBL" id="GII52000.1"/>
    </source>
</evidence>
<name>A0A8J3UWI8_9ACTN</name>
<reference evidence="2" key="1">
    <citation type="submission" date="2021-01" db="EMBL/GenBank/DDBJ databases">
        <title>Whole genome shotgun sequence of Planotetraspora thailandica NBRC 104271.</title>
        <authorList>
            <person name="Komaki H."/>
            <person name="Tamura T."/>
        </authorList>
    </citation>
    <scope>NUCLEOTIDE SEQUENCE</scope>
    <source>
        <strain evidence="2">NBRC 104271</strain>
    </source>
</reference>
<proteinExistence type="inferred from homology"/>
<dbReference type="SUPFAM" id="SSF89623">
    <property type="entry name" value="Ribose/Galactose isomerase RpiB/AlsB"/>
    <property type="match status" value="1"/>
</dbReference>
<accession>A0A8J3UWI8</accession>
<dbReference type="Pfam" id="PF02502">
    <property type="entry name" value="LacAB_rpiB"/>
    <property type="match status" value="1"/>
</dbReference>
<dbReference type="GO" id="GO:0009052">
    <property type="term" value="P:pentose-phosphate shunt, non-oxidative branch"/>
    <property type="evidence" value="ECO:0007669"/>
    <property type="project" value="TreeGrafter"/>
</dbReference>
<sequence length="172" mass="18425">MSTGPLDYPQTDQATVNEGRGMRIAIAADHNGLALKARLIARLTAQGHEVDDRGAHADGVTVDYPPLCADVCGRVVDGHADRAIVVGGSGMGEVIACNKIRGIRAGLCHDRFTTEISRAHNDANVIVIGAKVLSPELAEEIVDLWFTTRFKGGPHQQRLDQIALLERGEPLT</sequence>